<dbReference type="InterPro" id="IPR036390">
    <property type="entry name" value="WH_DNA-bd_sf"/>
</dbReference>
<dbReference type="PANTHER" id="PTHR33164:SF43">
    <property type="entry name" value="HTH-TYPE TRANSCRIPTIONAL REPRESSOR YETL"/>
    <property type="match status" value="1"/>
</dbReference>
<dbReference type="AlphaFoldDB" id="A0A5B8CKS9"/>
<dbReference type="GO" id="GO:0003677">
    <property type="term" value="F:DNA binding"/>
    <property type="evidence" value="ECO:0007669"/>
    <property type="project" value="UniProtKB-KW"/>
</dbReference>
<accession>A0A5B8CKS9</accession>
<dbReference type="InterPro" id="IPR036388">
    <property type="entry name" value="WH-like_DNA-bd_sf"/>
</dbReference>
<evidence type="ECO:0000256" key="2">
    <source>
        <dbReference type="ARBA" id="ARBA00023125"/>
    </source>
</evidence>
<dbReference type="KEGG" id="sufl:FIL70_20685"/>
<evidence type="ECO:0000313" key="5">
    <source>
        <dbReference type="EMBL" id="QDC39612.1"/>
    </source>
</evidence>
<dbReference type="Proteomes" id="UP000311469">
    <property type="component" value="Chromosome cSF2"/>
</dbReference>
<dbReference type="InterPro" id="IPR039422">
    <property type="entry name" value="MarR/SlyA-like"/>
</dbReference>
<dbReference type="SMART" id="SM00347">
    <property type="entry name" value="HTH_MARR"/>
    <property type="match status" value="1"/>
</dbReference>
<organism evidence="5 6">
    <name type="scientific">Sphingobium fuliginis ATCC 27551</name>
    <dbReference type="NCBI Taxonomy" id="1208342"/>
    <lineage>
        <taxon>Bacteria</taxon>
        <taxon>Pseudomonadati</taxon>
        <taxon>Pseudomonadota</taxon>
        <taxon>Alphaproteobacteria</taxon>
        <taxon>Sphingomonadales</taxon>
        <taxon>Sphingomonadaceae</taxon>
        <taxon>Sphingobium</taxon>
    </lineage>
</organism>
<keyword evidence="1" id="KW-0805">Transcription regulation</keyword>
<dbReference type="InterPro" id="IPR000835">
    <property type="entry name" value="HTH_MarR-typ"/>
</dbReference>
<dbReference type="EMBL" id="CP041017">
    <property type="protein sequence ID" value="QDC39612.1"/>
    <property type="molecule type" value="Genomic_DNA"/>
</dbReference>
<sequence>MMLSLLQAFYWFDEGLQANITARGWEKRTRAQSLALANIAAGVHRSSQLARNLGVSRQAMSQMIQQLEGMGLINVSADPSDGRAQIITFTEDSTARQDAALDVMEALEKALGERLGAELVTALREALSKDWGAPPVFDTKREEDAAF</sequence>
<evidence type="ECO:0000313" key="6">
    <source>
        <dbReference type="Proteomes" id="UP000311469"/>
    </source>
</evidence>
<keyword evidence="3" id="KW-0804">Transcription</keyword>
<name>A0A5B8CKS9_SPHSA</name>
<dbReference type="GO" id="GO:0003700">
    <property type="term" value="F:DNA-binding transcription factor activity"/>
    <property type="evidence" value="ECO:0007669"/>
    <property type="project" value="InterPro"/>
</dbReference>
<keyword evidence="2" id="KW-0238">DNA-binding</keyword>
<reference evidence="5 6" key="1">
    <citation type="submission" date="2019-06" db="EMBL/GenBank/DDBJ databases">
        <title>Genome organization and adaptive potential of archetypical organophosphate degarding Sphingobium fuliginis ATCC 27551.</title>
        <authorList>
            <person name="Sarwar A."/>
            <person name="Parthasarathy S."/>
            <person name="Singh C."/>
            <person name="Siddavattam D."/>
        </authorList>
    </citation>
    <scope>NUCLEOTIDE SEQUENCE [LARGE SCALE GENOMIC DNA]</scope>
    <source>
        <strain evidence="5 6">ATCC 27551</strain>
    </source>
</reference>
<dbReference type="InterPro" id="IPR023187">
    <property type="entry name" value="Tscrpt_reg_MarR-type_CS"/>
</dbReference>
<dbReference type="GO" id="GO:0006950">
    <property type="term" value="P:response to stress"/>
    <property type="evidence" value="ECO:0007669"/>
    <property type="project" value="TreeGrafter"/>
</dbReference>
<dbReference type="Pfam" id="PF01047">
    <property type="entry name" value="MarR"/>
    <property type="match status" value="1"/>
</dbReference>
<gene>
    <name evidence="5" type="ORF">FIL70_20685</name>
</gene>
<dbReference type="Gene3D" id="1.10.10.10">
    <property type="entry name" value="Winged helix-like DNA-binding domain superfamily/Winged helix DNA-binding domain"/>
    <property type="match status" value="1"/>
</dbReference>
<evidence type="ECO:0000256" key="3">
    <source>
        <dbReference type="ARBA" id="ARBA00023163"/>
    </source>
</evidence>
<dbReference type="SUPFAM" id="SSF46785">
    <property type="entry name" value="Winged helix' DNA-binding domain"/>
    <property type="match status" value="1"/>
</dbReference>
<dbReference type="PROSITE" id="PS01117">
    <property type="entry name" value="HTH_MARR_1"/>
    <property type="match status" value="1"/>
</dbReference>
<feature type="domain" description="HTH marR-type" evidence="4">
    <location>
        <begin position="1"/>
        <end position="132"/>
    </location>
</feature>
<evidence type="ECO:0000256" key="1">
    <source>
        <dbReference type="ARBA" id="ARBA00023015"/>
    </source>
</evidence>
<proteinExistence type="predicted"/>
<protein>
    <submittedName>
        <fullName evidence="5">MarR family transcriptional regulator</fullName>
    </submittedName>
</protein>
<evidence type="ECO:0000259" key="4">
    <source>
        <dbReference type="PROSITE" id="PS50995"/>
    </source>
</evidence>
<dbReference type="PANTHER" id="PTHR33164">
    <property type="entry name" value="TRANSCRIPTIONAL REGULATOR, MARR FAMILY"/>
    <property type="match status" value="1"/>
</dbReference>
<dbReference type="PROSITE" id="PS50995">
    <property type="entry name" value="HTH_MARR_2"/>
    <property type="match status" value="1"/>
</dbReference>